<keyword evidence="2" id="KW-0812">Transmembrane</keyword>
<dbReference type="GO" id="GO:0016020">
    <property type="term" value="C:membrane"/>
    <property type="evidence" value="ECO:0007669"/>
    <property type="project" value="UniProtKB-SubCell"/>
</dbReference>
<evidence type="ECO:0000256" key="4">
    <source>
        <dbReference type="ARBA" id="ARBA00022989"/>
    </source>
</evidence>
<reference evidence="8 9" key="1">
    <citation type="submission" date="2018-11" db="EMBL/GenBank/DDBJ databases">
        <authorList>
            <consortium name="Pathogen Informatics"/>
        </authorList>
    </citation>
    <scope>NUCLEOTIDE SEQUENCE [LARGE SCALE GENOMIC DNA]</scope>
</reference>
<sequence length="489" mass="55434">MTGFKGDEDQDDAEKEEEVVGGSYGPLLPPPADEPPSASEEEPSESEGESGMQGQKSTGASTMTMESGGNFASHPTNYKESDPILIIDKSKPTKASYVGPAAHFTPPGQIQSSEDDESTEEPDLFEEKLLQIEVSDNKSEIEQGLLELSEDELSPKPLSRRNKIRKFFRLKPKKELTALEKYQKKKDKERRKKKKKKKGEPSFIRKLRGDAKKAFEKELKESFYVTEEAELDEGFIEKLEIYAMDLEEVPAFSGFSTPIRNFCLYRGKQEDDDVTAEERAGNLMLYPVEENEPMPQSVHDLKCFPTLPKSEYANVLVRVYVVRGFNLRPSDPTGTSDPFLVVSLGKQVFNDKDNYIKKTLRPTFGKMFQFDAKFPVDTTLHVQVYDHDIFGSNDLIGETIIDLEARYHSPHRPRCGLTKNFYSHGYAQWRDSQPPTKLLEELCDKYDLPKPVYAQIENCVSVGKQKFFADSTIVDETGRSLTISSMYNE</sequence>
<feature type="compositionally biased region" description="Acidic residues" evidence="6">
    <location>
        <begin position="8"/>
        <end position="19"/>
    </location>
</feature>
<dbReference type="PANTHER" id="PTHR12546">
    <property type="entry name" value="FER-1-LIKE"/>
    <property type="match status" value="1"/>
</dbReference>
<dbReference type="Gene3D" id="2.60.40.150">
    <property type="entry name" value="C2 domain"/>
    <property type="match status" value="1"/>
</dbReference>
<dbReference type="AlphaFoldDB" id="A0A3P7LV38"/>
<evidence type="ECO:0000256" key="5">
    <source>
        <dbReference type="ARBA" id="ARBA00023136"/>
    </source>
</evidence>
<dbReference type="PROSITE" id="PS50004">
    <property type="entry name" value="C2"/>
    <property type="match status" value="1"/>
</dbReference>
<name>A0A3P7LV38_DIBLA</name>
<evidence type="ECO:0000256" key="2">
    <source>
        <dbReference type="ARBA" id="ARBA00022692"/>
    </source>
</evidence>
<dbReference type="EMBL" id="UYRU01048376">
    <property type="protein sequence ID" value="VDN10061.1"/>
    <property type="molecule type" value="Genomic_DNA"/>
</dbReference>
<evidence type="ECO:0000313" key="8">
    <source>
        <dbReference type="EMBL" id="VDN10061.1"/>
    </source>
</evidence>
<feature type="region of interest" description="Disordered" evidence="6">
    <location>
        <begin position="1"/>
        <end position="125"/>
    </location>
</feature>
<evidence type="ECO:0000313" key="9">
    <source>
        <dbReference type="Proteomes" id="UP000281553"/>
    </source>
</evidence>
<gene>
    <name evidence="8" type="ORF">DILT_LOCUS5892</name>
</gene>
<feature type="compositionally biased region" description="Acidic residues" evidence="6">
    <location>
        <begin position="113"/>
        <end position="124"/>
    </location>
</feature>
<feature type="domain" description="C2" evidence="7">
    <location>
        <begin position="298"/>
        <end position="416"/>
    </location>
</feature>
<dbReference type="InterPro" id="IPR035892">
    <property type="entry name" value="C2_domain_sf"/>
</dbReference>
<protein>
    <recommendedName>
        <fullName evidence="7">C2 domain-containing protein</fullName>
    </recommendedName>
</protein>
<dbReference type="Pfam" id="PF00168">
    <property type="entry name" value="C2"/>
    <property type="match status" value="1"/>
</dbReference>
<dbReference type="PANTHER" id="PTHR12546:SF60">
    <property type="entry name" value="MISFIRE, ISOFORM F"/>
    <property type="match status" value="1"/>
</dbReference>
<dbReference type="CDD" id="cd04037">
    <property type="entry name" value="C2E_Ferlin"/>
    <property type="match status" value="1"/>
</dbReference>
<evidence type="ECO:0000256" key="1">
    <source>
        <dbReference type="ARBA" id="ARBA00004167"/>
    </source>
</evidence>
<evidence type="ECO:0000256" key="3">
    <source>
        <dbReference type="ARBA" id="ARBA00022737"/>
    </source>
</evidence>
<keyword evidence="3" id="KW-0677">Repeat</keyword>
<dbReference type="InterPro" id="IPR037724">
    <property type="entry name" value="C2E_Ferlin"/>
</dbReference>
<keyword evidence="9" id="KW-1185">Reference proteome</keyword>
<dbReference type="InterPro" id="IPR000008">
    <property type="entry name" value="C2_dom"/>
</dbReference>
<dbReference type="SMART" id="SM00239">
    <property type="entry name" value="C2"/>
    <property type="match status" value="1"/>
</dbReference>
<dbReference type="Pfam" id="PF22901">
    <property type="entry name" value="dsrm_Ferlin"/>
    <property type="match status" value="1"/>
</dbReference>
<dbReference type="OrthoDB" id="6268071at2759"/>
<accession>A0A3P7LV38</accession>
<keyword evidence="5" id="KW-0472">Membrane</keyword>
<dbReference type="Proteomes" id="UP000281553">
    <property type="component" value="Unassembled WGS sequence"/>
</dbReference>
<dbReference type="InterPro" id="IPR055072">
    <property type="entry name" value="Ferlin_DSRM"/>
</dbReference>
<dbReference type="SUPFAM" id="SSF49562">
    <property type="entry name" value="C2 domain (Calcium/lipid-binding domain, CaLB)"/>
    <property type="match status" value="1"/>
</dbReference>
<organism evidence="8 9">
    <name type="scientific">Dibothriocephalus latus</name>
    <name type="common">Fish tapeworm</name>
    <name type="synonym">Diphyllobothrium latum</name>
    <dbReference type="NCBI Taxonomy" id="60516"/>
    <lineage>
        <taxon>Eukaryota</taxon>
        <taxon>Metazoa</taxon>
        <taxon>Spiralia</taxon>
        <taxon>Lophotrochozoa</taxon>
        <taxon>Platyhelminthes</taxon>
        <taxon>Cestoda</taxon>
        <taxon>Eucestoda</taxon>
        <taxon>Diphyllobothriidea</taxon>
        <taxon>Diphyllobothriidae</taxon>
        <taxon>Dibothriocephalus</taxon>
    </lineage>
</organism>
<keyword evidence="4" id="KW-1133">Transmembrane helix</keyword>
<proteinExistence type="predicted"/>
<dbReference type="GO" id="GO:0007009">
    <property type="term" value="P:plasma membrane organization"/>
    <property type="evidence" value="ECO:0007669"/>
    <property type="project" value="TreeGrafter"/>
</dbReference>
<evidence type="ECO:0000259" key="7">
    <source>
        <dbReference type="PROSITE" id="PS50004"/>
    </source>
</evidence>
<feature type="compositionally biased region" description="Acidic residues" evidence="6">
    <location>
        <begin position="39"/>
        <end position="48"/>
    </location>
</feature>
<feature type="compositionally biased region" description="Polar residues" evidence="6">
    <location>
        <begin position="52"/>
        <end position="67"/>
    </location>
</feature>
<dbReference type="InterPro" id="IPR037721">
    <property type="entry name" value="Ferlin"/>
</dbReference>
<comment type="subcellular location">
    <subcellularLocation>
        <location evidence="1">Membrane</location>
        <topology evidence="1">Single-pass membrane protein</topology>
    </subcellularLocation>
</comment>
<evidence type="ECO:0000256" key="6">
    <source>
        <dbReference type="SAM" id="MobiDB-lite"/>
    </source>
</evidence>